<dbReference type="SUPFAM" id="SSF52743">
    <property type="entry name" value="Subtilisin-like"/>
    <property type="match status" value="1"/>
</dbReference>
<protein>
    <submittedName>
        <fullName evidence="1">Tripeptidyl peptidase</fullName>
    </submittedName>
</protein>
<feature type="non-terminal residue" evidence="1">
    <location>
        <position position="1"/>
    </location>
</feature>
<name>T1ARV5_9ZZZZ</name>
<dbReference type="GO" id="GO:0008240">
    <property type="term" value="F:tripeptidyl-peptidase activity"/>
    <property type="evidence" value="ECO:0007669"/>
    <property type="project" value="TreeGrafter"/>
</dbReference>
<feature type="non-terminal residue" evidence="1">
    <location>
        <position position="170"/>
    </location>
</feature>
<organism evidence="1">
    <name type="scientific">mine drainage metagenome</name>
    <dbReference type="NCBI Taxonomy" id="410659"/>
    <lineage>
        <taxon>unclassified sequences</taxon>
        <taxon>metagenomes</taxon>
        <taxon>ecological metagenomes</taxon>
    </lineage>
</organism>
<dbReference type="InterPro" id="IPR036852">
    <property type="entry name" value="Peptidase_S8/S53_dom_sf"/>
</dbReference>
<dbReference type="InterPro" id="IPR050819">
    <property type="entry name" value="Tripeptidyl-peptidase_I"/>
</dbReference>
<dbReference type="Gene3D" id="3.40.50.200">
    <property type="entry name" value="Peptidase S8/S53 domain"/>
    <property type="match status" value="1"/>
</dbReference>
<dbReference type="GO" id="GO:0004252">
    <property type="term" value="F:serine-type endopeptidase activity"/>
    <property type="evidence" value="ECO:0007669"/>
    <property type="project" value="InterPro"/>
</dbReference>
<reference evidence="1" key="2">
    <citation type="journal article" date="2014" name="ISME J.">
        <title>Microbial stratification in low pH oxic and suboxic macroscopic growths along an acid mine drainage.</title>
        <authorList>
            <person name="Mendez-Garcia C."/>
            <person name="Mesa V."/>
            <person name="Sprenger R.R."/>
            <person name="Richter M."/>
            <person name="Diez M.S."/>
            <person name="Solano J."/>
            <person name="Bargiela R."/>
            <person name="Golyshina O.V."/>
            <person name="Manteca A."/>
            <person name="Ramos J.L."/>
            <person name="Gallego J.R."/>
            <person name="Llorente I."/>
            <person name="Martins Dos Santos V.A."/>
            <person name="Jensen O.N."/>
            <person name="Pelaez A.I."/>
            <person name="Sanchez J."/>
            <person name="Ferrer M."/>
        </authorList>
    </citation>
    <scope>NUCLEOTIDE SEQUENCE</scope>
</reference>
<dbReference type="GO" id="GO:0006508">
    <property type="term" value="P:proteolysis"/>
    <property type="evidence" value="ECO:0007669"/>
    <property type="project" value="InterPro"/>
</dbReference>
<dbReference type="PANTHER" id="PTHR14218">
    <property type="entry name" value="PROTEASE S8 TRIPEPTIDYL PEPTIDASE I CLN2"/>
    <property type="match status" value="1"/>
</dbReference>
<evidence type="ECO:0000313" key="1">
    <source>
        <dbReference type="EMBL" id="EQD43469.1"/>
    </source>
</evidence>
<dbReference type="AlphaFoldDB" id="T1ARV5"/>
<dbReference type="EMBL" id="AUZY01009102">
    <property type="protein sequence ID" value="EQD43469.1"/>
    <property type="molecule type" value="Genomic_DNA"/>
</dbReference>
<reference evidence="1" key="1">
    <citation type="submission" date="2013-08" db="EMBL/GenBank/DDBJ databases">
        <authorList>
            <person name="Mendez C."/>
            <person name="Richter M."/>
            <person name="Ferrer M."/>
            <person name="Sanchez J."/>
        </authorList>
    </citation>
    <scope>NUCLEOTIDE SEQUENCE</scope>
</reference>
<gene>
    <name evidence="1" type="ORF">B1B_13804</name>
</gene>
<accession>T1ARV5</accession>
<sequence>NWYEPASSLSSAVGTTSGISSAFAEPSWQVNSSANQLIQGKGRGVPDISALANNTIMTITLSGDTYYASNASEGYPFEAVAGTSIASPILGGVIAEIDHALESQGTLRLGFLDPALYKIGTAEYNPLTFDPGVGHYGSNIYNTSLSSRPFRPVIVGQNTLYTDRYGYSLL</sequence>
<comment type="caution">
    <text evidence="1">The sequence shown here is derived from an EMBL/GenBank/DDBJ whole genome shotgun (WGS) entry which is preliminary data.</text>
</comment>
<dbReference type="PANTHER" id="PTHR14218:SF15">
    <property type="entry name" value="TRIPEPTIDYL-PEPTIDASE 1"/>
    <property type="match status" value="1"/>
</dbReference>
<proteinExistence type="predicted"/>